<gene>
    <name evidence="1" type="ORF">M1B79_14715</name>
</gene>
<name>A0A9X2NTC6_9BACE</name>
<sequence>MNGKSLNRCLLFVFLFCGCFHSCLQDEMFSEYAKEKRFFRTDGADECLSLIAGRLRQKNDSTYFIGEFVEKYGYPLWRDAYKFSENGNVVFAVPVRSKRPDVEIEAIWFFSVFSEYTEYRIYTREMVQRFLSEAGGDGIEETWMFDYFTYNVLHRKPKSNLILKKEKPVATYSTIIVETEHCVHAYAGYEGAEGDLGIHCWTTTTVYYLSDNSDMIGGGGGGGNGSIVGGIGGGGGGSGGGNTSGSVNPAQIAPKAAGIFRNSHMTEYNWKILENMIDKIMADCMGEELYNGLKSYLNGKTLTIQFKEGSNGSFGMQGESVGIALGMQMESNQLLHEMFHAYQAYQNTLAQYNNSVLNNEIEAHYAQYLYISRLPEYAGSKWEERDIKDVRRREVKNLTKYIDKKGNLLPEITDDVLDGVITSSVIPAFRDVGYTESKYPLNENQNGIANFKTLNKLTINCK</sequence>
<dbReference type="PROSITE" id="PS51257">
    <property type="entry name" value="PROKAR_LIPOPROTEIN"/>
    <property type="match status" value="1"/>
</dbReference>
<keyword evidence="2" id="KW-1185">Reference proteome</keyword>
<comment type="caution">
    <text evidence="1">The sequence shown here is derived from an EMBL/GenBank/DDBJ whole genome shotgun (WGS) entry which is preliminary data.</text>
</comment>
<dbReference type="RefSeq" id="WP_257932201.1">
    <property type="nucleotide sequence ID" value="NZ_JAMZED010000043.1"/>
</dbReference>
<reference evidence="1" key="1">
    <citation type="journal article" date="2022" name="Arch. Microbiol.">
        <title>Bacteroides muris sp. nov. isolated from the cecum of wild-derived house mice.</title>
        <authorList>
            <person name="Fokt H."/>
            <person name="Unni R."/>
            <person name="Repnik U."/>
            <person name="Schmitz R.A."/>
            <person name="Bramkamp M."/>
            <person name="Baines J.F."/>
            <person name="Unterweger D."/>
        </authorList>
    </citation>
    <scope>NUCLEOTIDE SEQUENCE</scope>
    <source>
        <strain evidence="1">KH365_2</strain>
    </source>
</reference>
<accession>A0A9X2NTC6</accession>
<proteinExistence type="predicted"/>
<organism evidence="1 2">
    <name type="scientific">Bacteroides muris</name>
    <name type="common">ex Fokt et al. 2023</name>
    <dbReference type="NCBI Taxonomy" id="2937417"/>
    <lineage>
        <taxon>Bacteria</taxon>
        <taxon>Pseudomonadati</taxon>
        <taxon>Bacteroidota</taxon>
        <taxon>Bacteroidia</taxon>
        <taxon>Bacteroidales</taxon>
        <taxon>Bacteroidaceae</taxon>
        <taxon>Bacteroides</taxon>
    </lineage>
</organism>
<reference evidence="1" key="2">
    <citation type="submission" date="2022-04" db="EMBL/GenBank/DDBJ databases">
        <authorList>
            <person name="Fokt H."/>
            <person name="Baines J."/>
        </authorList>
    </citation>
    <scope>NUCLEOTIDE SEQUENCE</scope>
    <source>
        <strain evidence="1">KH365_2</strain>
    </source>
</reference>
<protein>
    <submittedName>
        <fullName evidence="1">Uncharacterized protein</fullName>
    </submittedName>
</protein>
<dbReference type="AlphaFoldDB" id="A0A9X2NTC6"/>
<dbReference type="Proteomes" id="UP001143192">
    <property type="component" value="Unassembled WGS sequence"/>
</dbReference>
<evidence type="ECO:0000313" key="2">
    <source>
        <dbReference type="Proteomes" id="UP001143192"/>
    </source>
</evidence>
<dbReference type="EMBL" id="JAMZED010000043">
    <property type="protein sequence ID" value="MCR6505881.1"/>
    <property type="molecule type" value="Genomic_DNA"/>
</dbReference>
<evidence type="ECO:0000313" key="1">
    <source>
        <dbReference type="EMBL" id="MCR6505881.1"/>
    </source>
</evidence>